<keyword evidence="4 11" id="KW-0658">Purine biosynthesis</keyword>
<evidence type="ECO:0000313" key="15">
    <source>
        <dbReference type="Proteomes" id="UP000033870"/>
    </source>
</evidence>
<protein>
    <recommendedName>
        <fullName evidence="11">Bifunctional protein FolD</fullName>
    </recommendedName>
    <domain>
        <recommendedName>
            <fullName evidence="11">Methylenetetrahydrofolate dehydrogenase</fullName>
            <ecNumber evidence="11">1.5.1.5</ecNumber>
        </recommendedName>
    </domain>
    <domain>
        <recommendedName>
            <fullName evidence="11">Methenyltetrahydrofolate cyclohydrolase</fullName>
            <ecNumber evidence="11">3.5.4.9</ecNumber>
        </recommendedName>
    </domain>
</protein>
<dbReference type="Pfam" id="PF02882">
    <property type="entry name" value="THF_DHG_CYH_C"/>
    <property type="match status" value="1"/>
</dbReference>
<dbReference type="InterPro" id="IPR000672">
    <property type="entry name" value="THF_DH/CycHdrlase"/>
</dbReference>
<dbReference type="EC" id="1.5.1.5" evidence="11"/>
<keyword evidence="5 11" id="KW-0378">Hydrolase</keyword>
<comment type="pathway">
    <text evidence="1 11">One-carbon metabolism; tetrahydrofolate interconversion.</text>
</comment>
<dbReference type="Gene3D" id="3.40.50.720">
    <property type="entry name" value="NAD(P)-binding Rossmann-like Domain"/>
    <property type="match status" value="1"/>
</dbReference>
<evidence type="ECO:0000256" key="7">
    <source>
        <dbReference type="ARBA" id="ARBA00023002"/>
    </source>
</evidence>
<dbReference type="InterPro" id="IPR046346">
    <property type="entry name" value="Aminoacid_DH-like_N_sf"/>
</dbReference>
<feature type="domain" description="Tetrahydrofolate dehydrogenase/cyclohydrolase catalytic" evidence="12">
    <location>
        <begin position="5"/>
        <end position="119"/>
    </location>
</feature>
<organism evidence="14 15">
    <name type="scientific">Candidatus Magasanikbacteria bacterium GW2011_GWA2_56_11</name>
    <dbReference type="NCBI Taxonomy" id="1619044"/>
    <lineage>
        <taxon>Bacteria</taxon>
        <taxon>Candidatus Magasanikiibacteriota</taxon>
    </lineage>
</organism>
<evidence type="ECO:0000259" key="13">
    <source>
        <dbReference type="Pfam" id="PF02882"/>
    </source>
</evidence>
<dbReference type="EC" id="3.5.4.9" evidence="11"/>
<dbReference type="SUPFAM" id="SSF51735">
    <property type="entry name" value="NAD(P)-binding Rossmann-fold domains"/>
    <property type="match status" value="1"/>
</dbReference>
<comment type="function">
    <text evidence="11">Catalyzes the oxidation of 5,10-methylenetetrahydrofolate to 5,10-methenyltetrahydrofolate and then the hydrolysis of 5,10-methenyltetrahydrofolate to 10-formyltetrahydrofolate.</text>
</comment>
<dbReference type="GO" id="GO:0035999">
    <property type="term" value="P:tetrahydrofolate interconversion"/>
    <property type="evidence" value="ECO:0007669"/>
    <property type="project" value="UniProtKB-UniRule"/>
</dbReference>
<dbReference type="Proteomes" id="UP000033870">
    <property type="component" value="Unassembled WGS sequence"/>
</dbReference>
<feature type="binding site" evidence="11">
    <location>
        <begin position="164"/>
        <end position="166"/>
    </location>
    <ligand>
        <name>NADP(+)</name>
        <dbReference type="ChEBI" id="CHEBI:58349"/>
    </ligand>
</feature>
<dbReference type="GO" id="GO:0005829">
    <property type="term" value="C:cytosol"/>
    <property type="evidence" value="ECO:0007669"/>
    <property type="project" value="TreeGrafter"/>
</dbReference>
<comment type="catalytic activity">
    <reaction evidence="11">
        <text>(6R)-5,10-methenyltetrahydrofolate + H2O = (6R)-10-formyltetrahydrofolate + H(+)</text>
        <dbReference type="Rhea" id="RHEA:23700"/>
        <dbReference type="ChEBI" id="CHEBI:15377"/>
        <dbReference type="ChEBI" id="CHEBI:15378"/>
        <dbReference type="ChEBI" id="CHEBI:57455"/>
        <dbReference type="ChEBI" id="CHEBI:195366"/>
        <dbReference type="EC" id="3.5.4.9"/>
    </reaction>
</comment>
<keyword evidence="7 11" id="KW-0560">Oxidoreductase</keyword>
<accession>A0A0G2B947</accession>
<evidence type="ECO:0000256" key="9">
    <source>
        <dbReference type="ARBA" id="ARBA00023167"/>
    </source>
</evidence>
<evidence type="ECO:0000256" key="5">
    <source>
        <dbReference type="ARBA" id="ARBA00022801"/>
    </source>
</evidence>
<dbReference type="GO" id="GO:0009086">
    <property type="term" value="P:methionine biosynthetic process"/>
    <property type="evidence" value="ECO:0007669"/>
    <property type="project" value="UniProtKB-KW"/>
</dbReference>
<dbReference type="Pfam" id="PF00763">
    <property type="entry name" value="THF_DHG_CYH"/>
    <property type="match status" value="1"/>
</dbReference>
<comment type="caution">
    <text evidence="11">Lacks conserved residue(s) required for the propagation of feature annotation.</text>
</comment>
<reference evidence="14 15" key="1">
    <citation type="journal article" date="2015" name="Nature">
        <title>rRNA introns, odd ribosomes, and small enigmatic genomes across a large radiation of phyla.</title>
        <authorList>
            <person name="Brown C.T."/>
            <person name="Hug L.A."/>
            <person name="Thomas B.C."/>
            <person name="Sharon I."/>
            <person name="Castelle C.J."/>
            <person name="Singh A."/>
            <person name="Wilkins M.J."/>
            <person name="Williams K.H."/>
            <person name="Banfield J.F."/>
        </authorList>
    </citation>
    <scope>NUCLEOTIDE SEQUENCE [LARGE SCALE GENOMIC DNA]</scope>
</reference>
<dbReference type="InterPro" id="IPR020630">
    <property type="entry name" value="THF_DH/CycHdrlase_cat_dom"/>
</dbReference>
<feature type="binding site" evidence="11">
    <location>
        <position position="230"/>
    </location>
    <ligand>
        <name>NADP(+)</name>
        <dbReference type="ChEBI" id="CHEBI:58349"/>
    </ligand>
</feature>
<dbReference type="GO" id="GO:0000105">
    <property type="term" value="P:L-histidine biosynthetic process"/>
    <property type="evidence" value="ECO:0007669"/>
    <property type="project" value="UniProtKB-KW"/>
</dbReference>
<comment type="similarity">
    <text evidence="11">Belongs to the tetrahydrofolate dehydrogenase/cyclohydrolase family.</text>
</comment>
<keyword evidence="8 11" id="KW-0368">Histidine biosynthesis</keyword>
<name>A0A0G2B947_9BACT</name>
<dbReference type="HAMAP" id="MF_01576">
    <property type="entry name" value="THF_DHG_CYH"/>
    <property type="match status" value="1"/>
</dbReference>
<keyword evidence="11" id="KW-0028">Amino-acid biosynthesis</keyword>
<keyword evidence="3 11" id="KW-0554">One-carbon metabolism</keyword>
<dbReference type="PROSITE" id="PS00767">
    <property type="entry name" value="THF_DHG_CYH_2"/>
    <property type="match status" value="1"/>
</dbReference>
<evidence type="ECO:0000256" key="3">
    <source>
        <dbReference type="ARBA" id="ARBA00022563"/>
    </source>
</evidence>
<dbReference type="STRING" id="1619044.UY92_C0011G0006"/>
<dbReference type="PRINTS" id="PR00085">
    <property type="entry name" value="THFDHDRGNASE"/>
</dbReference>
<proteinExistence type="inferred from homology"/>
<gene>
    <name evidence="11" type="primary">folD</name>
    <name evidence="14" type="ORF">UY92_C0011G0006</name>
</gene>
<dbReference type="CDD" id="cd01080">
    <property type="entry name" value="NAD_bind_m-THF_DH_Cyclohyd"/>
    <property type="match status" value="1"/>
</dbReference>
<dbReference type="EMBL" id="LCRX01000011">
    <property type="protein sequence ID" value="KKW41984.1"/>
    <property type="molecule type" value="Genomic_DNA"/>
</dbReference>
<evidence type="ECO:0000259" key="12">
    <source>
        <dbReference type="Pfam" id="PF00763"/>
    </source>
</evidence>
<evidence type="ECO:0000256" key="2">
    <source>
        <dbReference type="ARBA" id="ARBA00011738"/>
    </source>
</evidence>
<dbReference type="PANTHER" id="PTHR48099">
    <property type="entry name" value="C-1-TETRAHYDROFOLATE SYNTHASE, CYTOPLASMIC-RELATED"/>
    <property type="match status" value="1"/>
</dbReference>
<comment type="subunit">
    <text evidence="2 11">Homodimer.</text>
</comment>
<evidence type="ECO:0000256" key="4">
    <source>
        <dbReference type="ARBA" id="ARBA00022755"/>
    </source>
</evidence>
<comment type="caution">
    <text evidence="14">The sequence shown here is derived from an EMBL/GenBank/DDBJ whole genome shotgun (WGS) entry which is preliminary data.</text>
</comment>
<evidence type="ECO:0000313" key="14">
    <source>
        <dbReference type="EMBL" id="KKW41984.1"/>
    </source>
</evidence>
<dbReference type="FunFam" id="3.40.50.10860:FF:000005">
    <property type="entry name" value="C-1-tetrahydrofolate synthase, cytoplasmic, putative"/>
    <property type="match status" value="1"/>
</dbReference>
<dbReference type="UniPathway" id="UPA00193"/>
<feature type="domain" description="Tetrahydrofolate dehydrogenase/cyclohydrolase NAD(P)-binding" evidence="13">
    <location>
        <begin position="138"/>
        <end position="279"/>
    </location>
</feature>
<dbReference type="GO" id="GO:0006164">
    <property type="term" value="P:purine nucleotide biosynthetic process"/>
    <property type="evidence" value="ECO:0007669"/>
    <property type="project" value="UniProtKB-KW"/>
</dbReference>
<evidence type="ECO:0000256" key="1">
    <source>
        <dbReference type="ARBA" id="ARBA00004777"/>
    </source>
</evidence>
<dbReference type="AlphaFoldDB" id="A0A0G2B947"/>
<keyword evidence="6 11" id="KW-0521">NADP</keyword>
<dbReference type="InterPro" id="IPR036291">
    <property type="entry name" value="NAD(P)-bd_dom_sf"/>
</dbReference>
<evidence type="ECO:0000256" key="10">
    <source>
        <dbReference type="ARBA" id="ARBA00023268"/>
    </source>
</evidence>
<dbReference type="InterPro" id="IPR020631">
    <property type="entry name" value="THF_DH/CycHdrlase_NAD-bd_dom"/>
</dbReference>
<sequence length="284" mass="29751">MSNLINGRAIAEKIHAETAQKVAALKVRGLVPKLAVILVGESAPSAAYVKHKGLAAKKIGIDFALHPLPADTRRAAIIERINEIQSDPALSGLVVQLPLPEPLYTAEVLNAVLPEVDVDCLTHANLGKLVMNDQIIVPPTPGAVMSILENLGLSLAGKNVTIVGTGALVGRPLAIMMMNARASVTTVNSASRDIRQKCLHADVIVSGVGQKDLIRGDMVSPSAVVIDAGVDYVGKKMFGDVNVNEVRLKAAYVTPTPGGIGPITVARLLANTVILAERRSSLAL</sequence>
<evidence type="ECO:0000256" key="11">
    <source>
        <dbReference type="HAMAP-Rule" id="MF_01576"/>
    </source>
</evidence>
<dbReference type="GO" id="GO:0004488">
    <property type="term" value="F:methylenetetrahydrofolate dehydrogenase (NADP+) activity"/>
    <property type="evidence" value="ECO:0007669"/>
    <property type="project" value="UniProtKB-UniRule"/>
</dbReference>
<dbReference type="PANTHER" id="PTHR48099:SF5">
    <property type="entry name" value="C-1-TETRAHYDROFOLATE SYNTHASE, CYTOPLASMIC"/>
    <property type="match status" value="1"/>
</dbReference>
<keyword evidence="9 11" id="KW-0486">Methionine biosynthesis</keyword>
<evidence type="ECO:0000256" key="8">
    <source>
        <dbReference type="ARBA" id="ARBA00023102"/>
    </source>
</evidence>
<comment type="catalytic activity">
    <reaction evidence="11">
        <text>(6R)-5,10-methylene-5,6,7,8-tetrahydrofolate + NADP(+) = (6R)-5,10-methenyltetrahydrofolate + NADPH</text>
        <dbReference type="Rhea" id="RHEA:22812"/>
        <dbReference type="ChEBI" id="CHEBI:15636"/>
        <dbReference type="ChEBI" id="CHEBI:57455"/>
        <dbReference type="ChEBI" id="CHEBI:57783"/>
        <dbReference type="ChEBI" id="CHEBI:58349"/>
        <dbReference type="EC" id="1.5.1.5"/>
    </reaction>
</comment>
<dbReference type="Gene3D" id="3.40.50.10860">
    <property type="entry name" value="Leucine Dehydrogenase, chain A, domain 1"/>
    <property type="match status" value="1"/>
</dbReference>
<evidence type="ECO:0000256" key="6">
    <source>
        <dbReference type="ARBA" id="ARBA00022857"/>
    </source>
</evidence>
<dbReference type="GO" id="GO:0004477">
    <property type="term" value="F:methenyltetrahydrofolate cyclohydrolase activity"/>
    <property type="evidence" value="ECO:0007669"/>
    <property type="project" value="UniProtKB-UniRule"/>
</dbReference>
<dbReference type="SUPFAM" id="SSF53223">
    <property type="entry name" value="Aminoacid dehydrogenase-like, N-terminal domain"/>
    <property type="match status" value="1"/>
</dbReference>
<keyword evidence="10 11" id="KW-0511">Multifunctional enzyme</keyword>
<dbReference type="InterPro" id="IPR020867">
    <property type="entry name" value="THF_DH/CycHdrlase_CS"/>
</dbReference>